<keyword evidence="1" id="KW-0808">Transferase</keyword>
<evidence type="ECO:0000313" key="5">
    <source>
        <dbReference type="Proteomes" id="UP001176940"/>
    </source>
</evidence>
<dbReference type="Pfam" id="PF00685">
    <property type="entry name" value="Sulfotransfer_1"/>
    <property type="match status" value="1"/>
</dbReference>
<dbReference type="InterPro" id="IPR051135">
    <property type="entry name" value="Gal/GlcNAc/GalNAc_ST"/>
</dbReference>
<keyword evidence="2" id="KW-0472">Membrane</keyword>
<organism evidence="4 5">
    <name type="scientific">Ranitomeya imitator</name>
    <name type="common">mimic poison frog</name>
    <dbReference type="NCBI Taxonomy" id="111125"/>
    <lineage>
        <taxon>Eukaryota</taxon>
        <taxon>Metazoa</taxon>
        <taxon>Chordata</taxon>
        <taxon>Craniata</taxon>
        <taxon>Vertebrata</taxon>
        <taxon>Euteleostomi</taxon>
        <taxon>Amphibia</taxon>
        <taxon>Batrachia</taxon>
        <taxon>Anura</taxon>
        <taxon>Neobatrachia</taxon>
        <taxon>Hyloidea</taxon>
        <taxon>Dendrobatidae</taxon>
        <taxon>Dendrobatinae</taxon>
        <taxon>Ranitomeya</taxon>
    </lineage>
</organism>
<dbReference type="Proteomes" id="UP001176940">
    <property type="component" value="Unassembled WGS sequence"/>
</dbReference>
<gene>
    <name evidence="4" type="ORF">RIMI_LOCUS7252202</name>
</gene>
<sequence length="510" mass="58904">MDRFQYSPMNIRDLLRTIRIKAKYALFIVLVVVLVIIEKENKIISKVSDKLNLKQMPQNIFEINNTSSNIVYSENGSLLSLSELDSAFSQLRKQLGNIFYLFEPLWHIERTVSFESIGANAVGSAIVYRDVLQQLLLCDLHILENFISPPSENHLTRFLFRRGSSKSLCEDPVCTPFVKKAFEKYHCKNRRCGPLNMTLAMESCLRKDHVAIKSVRIRQLEFLRALVEDPRLDMRIIQLVRDPRAVLASRMVAFSGKYELWKKWALEGAAPIHEDEVQKLKGNCENIRMSAQLGLSQPNWLRGRYMLMRYEDIARFPLEKAKEMYKFAGITLTPQVEEWIIKNTQASQENNGIYSTQKNSSEQFEKWRFSIPFKLAQVVQDVCEPAMKLFGYKLANDLKTLTNRSISLLEDKVLAESIPGNFSLHSTSCFLKPRMVTRVNIGLLSAALRLVTRCLPWLPAKTSLNRCHTRRFSDVYGESSDQIKFWTFFPDQRQHSRGLIAAACHTGRYR</sequence>
<feature type="domain" description="Sulfotransferase" evidence="3">
    <location>
        <begin position="182"/>
        <end position="391"/>
    </location>
</feature>
<accession>A0ABN9LGF9</accession>
<evidence type="ECO:0000256" key="1">
    <source>
        <dbReference type="RuleBase" id="RU361155"/>
    </source>
</evidence>
<comment type="similarity">
    <text evidence="1">Belongs to the sulfotransferase 1 family.</text>
</comment>
<keyword evidence="5" id="KW-1185">Reference proteome</keyword>
<evidence type="ECO:0000256" key="2">
    <source>
        <dbReference type="SAM" id="Phobius"/>
    </source>
</evidence>
<dbReference type="InterPro" id="IPR027417">
    <property type="entry name" value="P-loop_NTPase"/>
</dbReference>
<keyword evidence="2" id="KW-0812">Transmembrane</keyword>
<reference evidence="4" key="1">
    <citation type="submission" date="2023-07" db="EMBL/GenBank/DDBJ databases">
        <authorList>
            <person name="Stuckert A."/>
        </authorList>
    </citation>
    <scope>NUCLEOTIDE SEQUENCE</scope>
</reference>
<comment type="caution">
    <text evidence="4">The sequence shown here is derived from an EMBL/GenBank/DDBJ whole genome shotgun (WGS) entry which is preliminary data.</text>
</comment>
<dbReference type="EC" id="2.8.2.-" evidence="1"/>
<dbReference type="PANTHER" id="PTHR10704:SF60">
    <property type="entry name" value="CARBOHYDRATE SULFOTRANSFERASE 3"/>
    <property type="match status" value="1"/>
</dbReference>
<name>A0ABN9LGF9_9NEOB</name>
<protein>
    <recommendedName>
        <fullName evidence="1">Sulfotransferase</fullName>
        <ecNumber evidence="1">2.8.2.-</ecNumber>
    </recommendedName>
</protein>
<evidence type="ECO:0000313" key="4">
    <source>
        <dbReference type="EMBL" id="CAJ0937614.1"/>
    </source>
</evidence>
<evidence type="ECO:0000259" key="3">
    <source>
        <dbReference type="Pfam" id="PF00685"/>
    </source>
</evidence>
<feature type="transmembrane region" description="Helical" evidence="2">
    <location>
        <begin position="20"/>
        <end position="37"/>
    </location>
</feature>
<dbReference type="PANTHER" id="PTHR10704">
    <property type="entry name" value="CARBOHYDRATE SULFOTRANSFERASE"/>
    <property type="match status" value="1"/>
</dbReference>
<keyword evidence="2" id="KW-1133">Transmembrane helix</keyword>
<dbReference type="Gene3D" id="3.40.50.300">
    <property type="entry name" value="P-loop containing nucleotide triphosphate hydrolases"/>
    <property type="match status" value="1"/>
</dbReference>
<proteinExistence type="inferred from homology"/>
<dbReference type="SUPFAM" id="SSF52540">
    <property type="entry name" value="P-loop containing nucleoside triphosphate hydrolases"/>
    <property type="match status" value="1"/>
</dbReference>
<dbReference type="InterPro" id="IPR000863">
    <property type="entry name" value="Sulfotransferase_dom"/>
</dbReference>
<dbReference type="EMBL" id="CAUEEQ010013611">
    <property type="protein sequence ID" value="CAJ0937614.1"/>
    <property type="molecule type" value="Genomic_DNA"/>
</dbReference>